<dbReference type="Gene3D" id="3.30.1240.10">
    <property type="match status" value="1"/>
</dbReference>
<sequence length="275" mass="32120">MLKKGIVFSDVDGTIYSRDNYVSNFNLDIIKSYQISFNIATGNPICPRMLKLAKLTDADYIIGSSGAQIYDYKSAKFVKEDYIDADVVKQIFKFFYEQNIPAAAWSSHIFYAFRENEKEFLNKIYYRYESFDQFTMYKGEEDIKPIAKMEVYFEDFDKVDELMAELSKFKCKLIKTHMNLEILPVKESKGNAIVWMLENVLKGYSKDEVMVIGDSENDFSMFKKFNYSYVMDNANDEVKKRANFITKDVQEHGLGHAILDYVEKFHESLSKKGEQ</sequence>
<dbReference type="Proteomes" id="UP000003181">
    <property type="component" value="Unassembled WGS sequence"/>
</dbReference>
<dbReference type="InterPro" id="IPR023214">
    <property type="entry name" value="HAD_sf"/>
</dbReference>
<evidence type="ECO:0000313" key="3">
    <source>
        <dbReference type="EMBL" id="EIN15457.1"/>
    </source>
</evidence>
<dbReference type="EMBL" id="AJPR01000003">
    <property type="protein sequence ID" value="EIN15457.1"/>
    <property type="molecule type" value="Genomic_DNA"/>
</dbReference>
<comment type="similarity">
    <text evidence="2">Belongs to the HAD-like hydrolase superfamily. Cof family.</text>
</comment>
<dbReference type="OrthoDB" id="9810101at2"/>
<protein>
    <submittedName>
        <fullName evidence="3">Uncharacterized protein</fullName>
    </submittedName>
</protein>
<gene>
    <name evidence="3" type="ORF">MAGb_1500</name>
</gene>
<dbReference type="NCBIfam" id="TIGR01484">
    <property type="entry name" value="HAD-SF-IIB"/>
    <property type="match status" value="1"/>
</dbReference>
<dbReference type="GO" id="GO:0005829">
    <property type="term" value="C:cytosol"/>
    <property type="evidence" value="ECO:0007669"/>
    <property type="project" value="TreeGrafter"/>
</dbReference>
<comment type="cofactor">
    <cofactor evidence="1">
        <name>Mg(2+)</name>
        <dbReference type="ChEBI" id="CHEBI:18420"/>
    </cofactor>
</comment>
<dbReference type="PANTHER" id="PTHR10000">
    <property type="entry name" value="PHOSPHOSERINE PHOSPHATASE"/>
    <property type="match status" value="1"/>
</dbReference>
<dbReference type="NCBIfam" id="TIGR00099">
    <property type="entry name" value="Cof-subfamily"/>
    <property type="match status" value="1"/>
</dbReference>
<organism evidence="3 4">
    <name type="scientific">Mycoplasmopsis agalactiae 14628</name>
    <dbReference type="NCBI Taxonomy" id="1110504"/>
    <lineage>
        <taxon>Bacteria</taxon>
        <taxon>Bacillati</taxon>
        <taxon>Mycoplasmatota</taxon>
        <taxon>Mycoplasmoidales</taxon>
        <taxon>Metamycoplasmataceae</taxon>
        <taxon>Mycoplasmopsis</taxon>
    </lineage>
</organism>
<dbReference type="Pfam" id="PF08282">
    <property type="entry name" value="Hydrolase_3"/>
    <property type="match status" value="1"/>
</dbReference>
<evidence type="ECO:0000256" key="1">
    <source>
        <dbReference type="ARBA" id="ARBA00001946"/>
    </source>
</evidence>
<dbReference type="PANTHER" id="PTHR10000:SF8">
    <property type="entry name" value="HAD SUPERFAMILY HYDROLASE-LIKE, TYPE 3"/>
    <property type="match status" value="1"/>
</dbReference>
<dbReference type="RefSeq" id="WP_004023922.1">
    <property type="nucleotide sequence ID" value="NZ_AJPR01000003.1"/>
</dbReference>
<proteinExistence type="inferred from homology"/>
<dbReference type="Gene3D" id="3.40.50.1000">
    <property type="entry name" value="HAD superfamily/HAD-like"/>
    <property type="match status" value="1"/>
</dbReference>
<dbReference type="PATRIC" id="fig|1110504.5.peg.151"/>
<dbReference type="AlphaFoldDB" id="I5D6Z8"/>
<dbReference type="GO" id="GO:0016791">
    <property type="term" value="F:phosphatase activity"/>
    <property type="evidence" value="ECO:0007669"/>
    <property type="project" value="TreeGrafter"/>
</dbReference>
<name>I5D6Z8_MYCAA</name>
<evidence type="ECO:0000313" key="4">
    <source>
        <dbReference type="Proteomes" id="UP000003181"/>
    </source>
</evidence>
<dbReference type="InterPro" id="IPR006379">
    <property type="entry name" value="HAD-SF_hydro_IIB"/>
</dbReference>
<dbReference type="STRING" id="1110504.MAGb_1500"/>
<evidence type="ECO:0000256" key="2">
    <source>
        <dbReference type="ARBA" id="ARBA00034778"/>
    </source>
</evidence>
<dbReference type="InterPro" id="IPR000150">
    <property type="entry name" value="Cof"/>
</dbReference>
<dbReference type="GO" id="GO:0000287">
    <property type="term" value="F:magnesium ion binding"/>
    <property type="evidence" value="ECO:0007669"/>
    <property type="project" value="TreeGrafter"/>
</dbReference>
<accession>I5D6Z8</accession>
<dbReference type="PROSITE" id="PS01228">
    <property type="entry name" value="COF_1"/>
    <property type="match status" value="1"/>
</dbReference>
<dbReference type="InterPro" id="IPR036412">
    <property type="entry name" value="HAD-like_sf"/>
</dbReference>
<dbReference type="SUPFAM" id="SSF56784">
    <property type="entry name" value="HAD-like"/>
    <property type="match status" value="1"/>
</dbReference>
<reference evidence="3 4" key="1">
    <citation type="journal article" date="2012" name="Appl. Environ. Microbiol.">
        <title>Emergence of Atypical Mycoplasma agalactiae Strains Harboring a New Prophage and Associated with an Alpine Wild Ungulate Mortality Episode.</title>
        <authorList>
            <person name="Tardy F."/>
            <person name="Baranowski E."/>
            <person name="Nouvel L.X."/>
            <person name="Mick V."/>
            <person name="Manso-Silvan L."/>
            <person name="Thiaucourt F."/>
            <person name="Thebault P."/>
            <person name="Breton M."/>
            <person name="Sirand-Pugnet P."/>
            <person name="Blanchard A."/>
            <person name="Garnier A."/>
            <person name="Gibert P."/>
            <person name="Game Y."/>
            <person name="Poumarat F."/>
            <person name="Citti C."/>
        </authorList>
    </citation>
    <scope>NUCLEOTIDE SEQUENCE [LARGE SCALE GENOMIC DNA]</scope>
    <source>
        <strain evidence="3 4">14628</strain>
    </source>
</reference>
<comment type="caution">
    <text evidence="3">The sequence shown here is derived from an EMBL/GenBank/DDBJ whole genome shotgun (WGS) entry which is preliminary data.</text>
</comment>